<dbReference type="InterPro" id="IPR045864">
    <property type="entry name" value="aa-tRNA-synth_II/BPL/LPL"/>
</dbReference>
<dbReference type="PROSITE" id="PS51733">
    <property type="entry name" value="BPL_LPL_CATALYTIC"/>
    <property type="match status" value="1"/>
</dbReference>
<proteinExistence type="predicted"/>
<evidence type="ECO:0000256" key="1">
    <source>
        <dbReference type="ARBA" id="ARBA00022598"/>
    </source>
</evidence>
<dbReference type="Pfam" id="PF03099">
    <property type="entry name" value="BPL_LplA_LipB"/>
    <property type="match status" value="1"/>
</dbReference>
<reference evidence="3" key="1">
    <citation type="submission" date="2020-05" db="EMBL/GenBank/DDBJ databases">
        <authorList>
            <person name="Chiriac C."/>
            <person name="Salcher M."/>
            <person name="Ghai R."/>
            <person name="Kavagutti S V."/>
        </authorList>
    </citation>
    <scope>NUCLEOTIDE SEQUENCE</scope>
</reference>
<dbReference type="InterPro" id="IPR004408">
    <property type="entry name" value="Biotin_CoA_COase_ligase"/>
</dbReference>
<dbReference type="Pfam" id="PF02237">
    <property type="entry name" value="BPL_C"/>
    <property type="match status" value="1"/>
</dbReference>
<dbReference type="GO" id="GO:0005737">
    <property type="term" value="C:cytoplasm"/>
    <property type="evidence" value="ECO:0007669"/>
    <property type="project" value="TreeGrafter"/>
</dbReference>
<protein>
    <submittedName>
        <fullName evidence="3">Unannotated protein</fullName>
    </submittedName>
</protein>
<dbReference type="InterPro" id="IPR004143">
    <property type="entry name" value="BPL_LPL_catalytic"/>
</dbReference>
<dbReference type="SUPFAM" id="SSF55681">
    <property type="entry name" value="Class II aaRS and biotin synthetases"/>
    <property type="match status" value="1"/>
</dbReference>
<evidence type="ECO:0000259" key="2">
    <source>
        <dbReference type="PROSITE" id="PS51733"/>
    </source>
</evidence>
<dbReference type="InterPro" id="IPR003142">
    <property type="entry name" value="BPL_C"/>
</dbReference>
<dbReference type="PANTHER" id="PTHR12835">
    <property type="entry name" value="BIOTIN PROTEIN LIGASE"/>
    <property type="match status" value="1"/>
</dbReference>
<organism evidence="3">
    <name type="scientific">freshwater metagenome</name>
    <dbReference type="NCBI Taxonomy" id="449393"/>
    <lineage>
        <taxon>unclassified sequences</taxon>
        <taxon>metagenomes</taxon>
        <taxon>ecological metagenomes</taxon>
    </lineage>
</organism>
<dbReference type="EMBL" id="CAEZYI010000001">
    <property type="protein sequence ID" value="CAB4709689.1"/>
    <property type="molecule type" value="Genomic_DNA"/>
</dbReference>
<sequence length="248" mass="26677">MLRAALDSRAINASLTQYWRVSVVELTSSTQSDLIELVTRGSAQAGDVVVADYQSSGRGRLTRTFEAAPGTALLCSFYIRPTRNKDDWGWIPLIAGVCVAQSLPGVDARVKWPNDILVNEKKISGLIAQVVNDGVVIGIGINVGMQSSELPVPHATSLAIEGTVNISRNELLINLLNTFETNFTAWDQGNDHIQAIYRDFSATLGQSVEVHYPDGRVESGTAVSISPSGELVLADGVHVLAADIIHLR</sequence>
<dbReference type="NCBIfam" id="TIGR00121">
    <property type="entry name" value="birA_ligase"/>
    <property type="match status" value="1"/>
</dbReference>
<dbReference type="Gene3D" id="2.30.30.100">
    <property type="match status" value="1"/>
</dbReference>
<dbReference type="Gene3D" id="3.30.930.10">
    <property type="entry name" value="Bira Bifunctional Protein, Domain 2"/>
    <property type="match status" value="1"/>
</dbReference>
<gene>
    <name evidence="3" type="ORF">UFOPK2662_00016</name>
</gene>
<feature type="domain" description="BPL/LPL catalytic" evidence="2">
    <location>
        <begin position="10"/>
        <end position="187"/>
    </location>
</feature>
<dbReference type="CDD" id="cd16442">
    <property type="entry name" value="BPL"/>
    <property type="match status" value="1"/>
</dbReference>
<dbReference type="PANTHER" id="PTHR12835:SF5">
    <property type="entry name" value="BIOTIN--PROTEIN LIGASE"/>
    <property type="match status" value="1"/>
</dbReference>
<keyword evidence="1" id="KW-0436">Ligase</keyword>
<evidence type="ECO:0000313" key="3">
    <source>
        <dbReference type="EMBL" id="CAB4709689.1"/>
    </source>
</evidence>
<dbReference type="AlphaFoldDB" id="A0A6J6QFM5"/>
<accession>A0A6J6QFM5</accession>
<name>A0A6J6QFM5_9ZZZZ</name>
<dbReference type="GO" id="GO:0004077">
    <property type="term" value="F:biotin--[biotin carboxyl-carrier protein] ligase activity"/>
    <property type="evidence" value="ECO:0007669"/>
    <property type="project" value="InterPro"/>
</dbReference>